<gene>
    <name evidence="3" type="ORF">ACFPIE_09840</name>
</gene>
<keyword evidence="1" id="KW-0472">Membrane</keyword>
<evidence type="ECO:0000259" key="2">
    <source>
        <dbReference type="Pfam" id="PF05170"/>
    </source>
</evidence>
<feature type="domain" description="AsmA" evidence="2">
    <location>
        <begin position="55"/>
        <end position="585"/>
    </location>
</feature>
<dbReference type="Pfam" id="PF05170">
    <property type="entry name" value="AsmA"/>
    <property type="match status" value="1"/>
</dbReference>
<reference evidence="4" key="1">
    <citation type="journal article" date="2019" name="Int. J. Syst. Evol. Microbiol.">
        <title>The Global Catalogue of Microorganisms (GCM) 10K type strain sequencing project: providing services to taxonomists for standard genome sequencing and annotation.</title>
        <authorList>
            <consortium name="The Broad Institute Genomics Platform"/>
            <consortium name="The Broad Institute Genome Sequencing Center for Infectious Disease"/>
            <person name="Wu L."/>
            <person name="Ma J."/>
        </authorList>
    </citation>
    <scope>NUCLEOTIDE SEQUENCE [LARGE SCALE GENOMIC DNA]</scope>
    <source>
        <strain evidence="4">JCM 12125</strain>
    </source>
</reference>
<feature type="transmembrane region" description="Helical" evidence="1">
    <location>
        <begin position="56"/>
        <end position="79"/>
    </location>
</feature>
<keyword evidence="1" id="KW-0812">Transmembrane</keyword>
<evidence type="ECO:0000256" key="1">
    <source>
        <dbReference type="SAM" id="Phobius"/>
    </source>
</evidence>
<dbReference type="PANTHER" id="PTHR30441">
    <property type="entry name" value="DUF748 DOMAIN-CONTAINING PROTEIN"/>
    <property type="match status" value="1"/>
</dbReference>
<dbReference type="InterPro" id="IPR007844">
    <property type="entry name" value="AsmA"/>
</dbReference>
<keyword evidence="4" id="KW-1185">Reference proteome</keyword>
<dbReference type="EMBL" id="JBHSLF010000019">
    <property type="protein sequence ID" value="MFC5344216.1"/>
    <property type="molecule type" value="Genomic_DNA"/>
</dbReference>
<proteinExistence type="predicted"/>
<organism evidence="3 4">
    <name type="scientific">Brevundimonas staleyi</name>
    <dbReference type="NCBI Taxonomy" id="74326"/>
    <lineage>
        <taxon>Bacteria</taxon>
        <taxon>Pseudomonadati</taxon>
        <taxon>Pseudomonadota</taxon>
        <taxon>Alphaproteobacteria</taxon>
        <taxon>Caulobacterales</taxon>
        <taxon>Caulobacteraceae</taxon>
        <taxon>Brevundimonas</taxon>
    </lineage>
</organism>
<keyword evidence="1" id="KW-1133">Transmembrane helix</keyword>
<name>A0ABW0FRR4_9CAUL</name>
<evidence type="ECO:0000313" key="3">
    <source>
        <dbReference type="EMBL" id="MFC5344216.1"/>
    </source>
</evidence>
<dbReference type="RefSeq" id="WP_374037539.1">
    <property type="nucleotide sequence ID" value="NZ_CP169082.1"/>
</dbReference>
<evidence type="ECO:0000313" key="4">
    <source>
        <dbReference type="Proteomes" id="UP001596152"/>
    </source>
</evidence>
<dbReference type="InterPro" id="IPR052894">
    <property type="entry name" value="AsmA-related"/>
</dbReference>
<dbReference type="Proteomes" id="UP001596152">
    <property type="component" value="Unassembled WGS sequence"/>
</dbReference>
<dbReference type="PANTHER" id="PTHR30441:SF9">
    <property type="entry name" value="ASMA FAMILY PROTEIN YHJG"/>
    <property type="match status" value="1"/>
</dbReference>
<sequence length="690" mass="74061">MKRLLPNSLNLPSNWQDLRERALVPAGARVRGWRDWVVENDPVYGSFRRPGRTEKIAASVTLLLILAVVIFLMLFNWNWLRGPIGRWASAKYDREIALQGDLDVNLFSWTPSVVVRDLKFGGPDWAREEDTANVERIEASVRLRKLFAGQIEMPLLSITRPNVVLISTEDGRQSWELEPDKPDTGEGMKFPLINQLIIQDGRVSLDAQDRDITLEAAVTAREAASANDGESGFLLTGEGSINGSPLTLRIEGGPFINIRRDRPYAFEATLAGARSRLVAEGAITRPFDLGRFTSTLSLQGQDLNDLYLLTGVTLPNTPPYRLSGALTRDDAVWTFNDFSGRVGSSDLSGDVKVDAGERLNVEAQLTSRLLDIDDLMAILGADTRTNEAGTNTTTVASGSGPGMLLPDATLQVDRLRTMDGTLTYRAAAVKANDLDIRQVNLGAVLEGGILDLDPVSFVFNRGELNGTAKINATRDMPYSAIDFRLAGYPLESIIPAQGGVAPITGRALGRARLEGPGNSIHRFAAASKGSISLVVPQGEMRAAFAELLGINASAGLLKLLSGDQSRSSIRCGVADFEVTGGVARAKTFVIDTDVVLAQGTGSINLGTETLDLKIDGESKRPRLLRLWTPIHVRGQLSSPSVGVETGSVVAQAGLTGLLASVVAPVAALFAFVEPGLAEDANCGSLIANAR</sequence>
<comment type="caution">
    <text evidence="3">The sequence shown here is derived from an EMBL/GenBank/DDBJ whole genome shotgun (WGS) entry which is preliminary data.</text>
</comment>
<accession>A0ABW0FRR4</accession>
<protein>
    <submittedName>
        <fullName evidence="3">AsmA family protein</fullName>
    </submittedName>
</protein>